<feature type="compositionally biased region" description="Basic and acidic residues" evidence="1">
    <location>
        <begin position="11"/>
        <end position="22"/>
    </location>
</feature>
<keyword evidence="3" id="KW-1185">Reference proteome</keyword>
<protein>
    <submittedName>
        <fullName evidence="4">Methyltranfer_dom domain-containing protein</fullName>
    </submittedName>
</protein>
<dbReference type="Proteomes" id="UP000274131">
    <property type="component" value="Unassembled WGS sequence"/>
</dbReference>
<feature type="compositionally biased region" description="Basic and acidic residues" evidence="1">
    <location>
        <begin position="33"/>
        <end position="46"/>
    </location>
</feature>
<feature type="region of interest" description="Disordered" evidence="1">
    <location>
        <begin position="1"/>
        <end position="128"/>
    </location>
</feature>
<evidence type="ECO:0000313" key="3">
    <source>
        <dbReference type="Proteomes" id="UP000274131"/>
    </source>
</evidence>
<accession>A0A0N4UX64</accession>
<evidence type="ECO:0000313" key="2">
    <source>
        <dbReference type="EMBL" id="VDD86679.1"/>
    </source>
</evidence>
<name>A0A0N4UX64_ENTVE</name>
<feature type="compositionally biased region" description="Polar residues" evidence="1">
    <location>
        <begin position="102"/>
        <end position="117"/>
    </location>
</feature>
<gene>
    <name evidence="2" type="ORF">EVEC_LOCUS1822</name>
</gene>
<evidence type="ECO:0000313" key="4">
    <source>
        <dbReference type="WBParaSite" id="EVEC_0000211401-mRNA-1"/>
    </source>
</evidence>
<reference evidence="4" key="1">
    <citation type="submission" date="2017-02" db="UniProtKB">
        <authorList>
            <consortium name="WormBaseParasite"/>
        </authorList>
    </citation>
    <scope>IDENTIFICATION</scope>
</reference>
<dbReference type="EMBL" id="UXUI01007270">
    <property type="protein sequence ID" value="VDD86679.1"/>
    <property type="molecule type" value="Genomic_DNA"/>
</dbReference>
<proteinExistence type="predicted"/>
<organism evidence="4">
    <name type="scientific">Enterobius vermicularis</name>
    <name type="common">Human pinworm</name>
    <dbReference type="NCBI Taxonomy" id="51028"/>
    <lineage>
        <taxon>Eukaryota</taxon>
        <taxon>Metazoa</taxon>
        <taxon>Ecdysozoa</taxon>
        <taxon>Nematoda</taxon>
        <taxon>Chromadorea</taxon>
        <taxon>Rhabditida</taxon>
        <taxon>Spirurina</taxon>
        <taxon>Oxyuridomorpha</taxon>
        <taxon>Oxyuroidea</taxon>
        <taxon>Oxyuridae</taxon>
        <taxon>Enterobius</taxon>
    </lineage>
</organism>
<dbReference type="WBParaSite" id="EVEC_0000211401-mRNA-1">
    <property type="protein sequence ID" value="EVEC_0000211401-mRNA-1"/>
    <property type="gene ID" value="EVEC_0000211401"/>
</dbReference>
<evidence type="ECO:0000256" key="1">
    <source>
        <dbReference type="SAM" id="MobiDB-lite"/>
    </source>
</evidence>
<dbReference type="AlphaFoldDB" id="A0A0N4UX64"/>
<reference evidence="2 3" key="2">
    <citation type="submission" date="2018-10" db="EMBL/GenBank/DDBJ databases">
        <authorList>
            <consortium name="Pathogen Informatics"/>
        </authorList>
    </citation>
    <scope>NUCLEOTIDE SEQUENCE [LARGE SCALE GENOMIC DNA]</scope>
</reference>
<dbReference type="OrthoDB" id="10575783at2759"/>
<sequence>MEDGVTGTVHSLDKKISEDDQNSRSNAASGLSKENDATEVDRKAEEASFPSGENDATDDQPLGWDAGTERVKGMGWGELPPAGNEGNVSCDNGVDNWERTTDQANNKMAEQSNSSRQKAGRKGTGRRAKYTDVTDQLGFVSPKERDLYDTVLVAENSFRSKARQHCDDLSLLFSSAGVGYCSALSCGQTSVFAVSENYCSSNSLAHCANNDMHNVN</sequence>
<feature type="compositionally biased region" description="Basic residues" evidence="1">
    <location>
        <begin position="118"/>
        <end position="128"/>
    </location>
</feature>